<sequence>MRPVPDLPSFARKPSLEHSPSLDPRTAAPATFFLSRSPHASDDEPNSPVDEPADLKESMYGVKSLGETLSRSELAASSPRSIPGDSQFMNSPSQGSEDSEEAQSSRRRSTIKPFGYGVQDSPSRPTPSDTVSRPPTPLNPDEPCSLPSSPKSISNHSFRPLDDISITDEIYSQPLMSRDEEERSGASPRLGPGGAGASQLIMPSLTMPSRRPFTGRGKAMGRFKVLLAGAPGSGKSSLIKSIVQISEDIVHIDSLDTLSSVTSLERRRSSHLHFGVPTRGMSTAVTEIYASTKPYPSWWSDLEDSRVLRRRKSIGEIVLERNLCFVDTPATSLSRAGQTDAIVQYMRQQFHRATTALASSGVDFQNLLAGNGGSQVDAVLYLISEETLPTDVECIRKLCDLSNVIPVVSKADNLTDEQITLLKNKFHQRAQDAGIKPFLFGNQQPGELDGLEPQPPYAVSSEKTADMEVMDASTLMSPDYVQPLIVSELSTLVEKLFDRDNLAWMRHSAAKKLAQRRGDFPPAPLTAAPLLNPLSGATTGGTGWRGVSGASMNSSISSTSDSPPSYTMARITDYTRHEERMAQVRLAHWATDLQRSLQNERDRYSALARGDRAVWLTEKLSECVIDGSLVPISQTPGFCGLHIPIGEKGPSGLHAMRPPGSKDYRFTNMSPHDPLGVVGWIDDISRRSWIIVQIVGSVGVVGGLALWLARTWGVSTKSLSDLQLDYWVGRMER</sequence>
<dbReference type="PANTHER" id="PTHR18884">
    <property type="entry name" value="SEPTIN"/>
    <property type="match status" value="1"/>
</dbReference>
<feature type="compositionally biased region" description="Polar residues" evidence="2">
    <location>
        <begin position="146"/>
        <end position="157"/>
    </location>
</feature>
<comment type="caution">
    <text evidence="5">The sequence shown here is derived from an EMBL/GenBank/DDBJ whole genome shotgun (WGS) entry which is preliminary data.</text>
</comment>
<dbReference type="Gene3D" id="3.40.50.300">
    <property type="entry name" value="P-loop containing nucleotide triphosphate hydrolases"/>
    <property type="match status" value="1"/>
</dbReference>
<reference evidence="5" key="2">
    <citation type="journal article" date="2023" name="IMA Fungus">
        <title>Comparative genomic study of the Penicillium genus elucidates a diverse pangenome and 15 lateral gene transfer events.</title>
        <authorList>
            <person name="Petersen C."/>
            <person name="Sorensen T."/>
            <person name="Nielsen M.R."/>
            <person name="Sondergaard T.E."/>
            <person name="Sorensen J.L."/>
            <person name="Fitzpatrick D.A."/>
            <person name="Frisvad J.C."/>
            <person name="Nielsen K.L."/>
        </authorList>
    </citation>
    <scope>NUCLEOTIDE SEQUENCE</scope>
    <source>
        <strain evidence="5">IBT 21472</strain>
    </source>
</reference>
<keyword evidence="1" id="KW-0342">GTP-binding</keyword>
<evidence type="ECO:0000259" key="4">
    <source>
        <dbReference type="PROSITE" id="PS51719"/>
    </source>
</evidence>
<feature type="compositionally biased region" description="Polar residues" evidence="2">
    <location>
        <begin position="120"/>
        <end position="133"/>
    </location>
</feature>
<proteinExistence type="inferred from homology"/>
<evidence type="ECO:0000256" key="2">
    <source>
        <dbReference type="SAM" id="MobiDB-lite"/>
    </source>
</evidence>
<feature type="compositionally biased region" description="Polar residues" evidence="2">
    <location>
        <begin position="87"/>
        <end position="96"/>
    </location>
</feature>
<dbReference type="EMBL" id="JAPZBO010000002">
    <property type="protein sequence ID" value="KAJ5323838.1"/>
    <property type="molecule type" value="Genomic_DNA"/>
</dbReference>
<protein>
    <recommendedName>
        <fullName evidence="4">Septin-type G domain-containing protein</fullName>
    </recommendedName>
</protein>
<organism evidence="5 6">
    <name type="scientific">Penicillium atrosanguineum</name>
    <dbReference type="NCBI Taxonomy" id="1132637"/>
    <lineage>
        <taxon>Eukaryota</taxon>
        <taxon>Fungi</taxon>
        <taxon>Dikarya</taxon>
        <taxon>Ascomycota</taxon>
        <taxon>Pezizomycotina</taxon>
        <taxon>Eurotiomycetes</taxon>
        <taxon>Eurotiomycetidae</taxon>
        <taxon>Eurotiales</taxon>
        <taxon>Aspergillaceae</taxon>
        <taxon>Penicillium</taxon>
    </lineage>
</organism>
<dbReference type="InterPro" id="IPR030379">
    <property type="entry name" value="G_SEPTIN_dom"/>
</dbReference>
<keyword evidence="6" id="KW-1185">Reference proteome</keyword>
<comment type="similarity">
    <text evidence="1">Belongs to the TRAFAC class TrmE-Era-EngA-EngB-Septin-like GTPase superfamily. Septin GTPase family.</text>
</comment>
<feature type="domain" description="Septin-type G" evidence="4">
    <location>
        <begin position="219"/>
        <end position="523"/>
    </location>
</feature>
<feature type="transmembrane region" description="Helical" evidence="3">
    <location>
        <begin position="689"/>
        <end position="709"/>
    </location>
</feature>
<dbReference type="Pfam" id="PF00735">
    <property type="entry name" value="Septin"/>
    <property type="match status" value="1"/>
</dbReference>
<gene>
    <name evidence="5" type="ORF">N7476_002438</name>
</gene>
<evidence type="ECO:0000256" key="1">
    <source>
        <dbReference type="RuleBase" id="RU004560"/>
    </source>
</evidence>
<name>A0A9W9U8N4_9EURO</name>
<accession>A0A9W9U8N4</accession>
<keyword evidence="1" id="KW-0547">Nucleotide-binding</keyword>
<dbReference type="AlphaFoldDB" id="A0A9W9U8N4"/>
<feature type="region of interest" description="Disordered" evidence="2">
    <location>
        <begin position="1"/>
        <end position="200"/>
    </location>
</feature>
<dbReference type="InterPro" id="IPR046707">
    <property type="entry name" value="DUF6780"/>
</dbReference>
<keyword evidence="3" id="KW-0812">Transmembrane</keyword>
<evidence type="ECO:0000313" key="5">
    <source>
        <dbReference type="EMBL" id="KAJ5323838.1"/>
    </source>
</evidence>
<dbReference type="SUPFAM" id="SSF52540">
    <property type="entry name" value="P-loop containing nucleoside triphosphate hydrolases"/>
    <property type="match status" value="1"/>
</dbReference>
<evidence type="ECO:0000313" key="6">
    <source>
        <dbReference type="Proteomes" id="UP001147746"/>
    </source>
</evidence>
<dbReference type="Proteomes" id="UP001147746">
    <property type="component" value="Unassembled WGS sequence"/>
</dbReference>
<dbReference type="PROSITE" id="PS51719">
    <property type="entry name" value="G_SEPTIN"/>
    <property type="match status" value="1"/>
</dbReference>
<feature type="region of interest" description="Disordered" evidence="2">
    <location>
        <begin position="546"/>
        <end position="565"/>
    </location>
</feature>
<reference evidence="5" key="1">
    <citation type="submission" date="2022-12" db="EMBL/GenBank/DDBJ databases">
        <authorList>
            <person name="Petersen C."/>
        </authorList>
    </citation>
    <scope>NUCLEOTIDE SEQUENCE</scope>
    <source>
        <strain evidence="5">IBT 21472</strain>
    </source>
</reference>
<dbReference type="InterPro" id="IPR027417">
    <property type="entry name" value="P-loop_NTPase"/>
</dbReference>
<dbReference type="GO" id="GO:0005525">
    <property type="term" value="F:GTP binding"/>
    <property type="evidence" value="ECO:0007669"/>
    <property type="project" value="UniProtKB-KW"/>
</dbReference>
<evidence type="ECO:0000256" key="3">
    <source>
        <dbReference type="SAM" id="Phobius"/>
    </source>
</evidence>
<keyword evidence="3" id="KW-1133">Transmembrane helix</keyword>
<feature type="compositionally biased region" description="Low complexity" evidence="2">
    <location>
        <begin position="548"/>
        <end position="565"/>
    </location>
</feature>
<keyword evidence="3" id="KW-0472">Membrane</keyword>
<dbReference type="Pfam" id="PF20571">
    <property type="entry name" value="DUF6780"/>
    <property type="match status" value="1"/>
</dbReference>